<keyword evidence="3" id="KW-1185">Reference proteome</keyword>
<accession>A0A1I7RRI6</accession>
<dbReference type="InterPro" id="IPR007328">
    <property type="entry name" value="Mfp-3"/>
</dbReference>
<reference evidence="4" key="1">
    <citation type="submission" date="2016-11" db="UniProtKB">
        <authorList>
            <consortium name="WormBaseParasite"/>
        </authorList>
    </citation>
    <scope>IDENTIFICATION</scope>
</reference>
<dbReference type="Proteomes" id="UP000582659">
    <property type="component" value="Unassembled WGS sequence"/>
</dbReference>
<protein>
    <submittedName>
        <fullName evidence="1">(pine wood nematode) hypothetical protein</fullName>
    </submittedName>
</protein>
<dbReference type="AlphaFoldDB" id="A0A1I7RRI6"/>
<proteinExistence type="predicted"/>
<evidence type="ECO:0000313" key="3">
    <source>
        <dbReference type="Proteomes" id="UP000659654"/>
    </source>
</evidence>
<dbReference type="Proteomes" id="UP000659654">
    <property type="component" value="Unassembled WGS sequence"/>
</dbReference>
<gene>
    <name evidence="1" type="ORF">BXYJ_LOCUS15049</name>
</gene>
<dbReference type="WBParaSite" id="BXY_0333300.1">
    <property type="protein sequence ID" value="BXY_0333300.1"/>
    <property type="gene ID" value="BXY_0333300"/>
</dbReference>
<organism evidence="2 4">
    <name type="scientific">Bursaphelenchus xylophilus</name>
    <name type="common">Pinewood nematode worm</name>
    <name type="synonym">Aphelenchoides xylophilus</name>
    <dbReference type="NCBI Taxonomy" id="6326"/>
    <lineage>
        <taxon>Eukaryota</taxon>
        <taxon>Metazoa</taxon>
        <taxon>Ecdysozoa</taxon>
        <taxon>Nematoda</taxon>
        <taxon>Chromadorea</taxon>
        <taxon>Rhabditida</taxon>
        <taxon>Tylenchina</taxon>
        <taxon>Tylenchomorpha</taxon>
        <taxon>Aphelenchoidea</taxon>
        <taxon>Aphelenchoididae</taxon>
        <taxon>Bursaphelenchus</taxon>
    </lineage>
</organism>
<name>A0A1I7RRI6_BURXY</name>
<evidence type="ECO:0000313" key="2">
    <source>
        <dbReference type="Proteomes" id="UP000095284"/>
    </source>
</evidence>
<dbReference type="EMBL" id="CAJFCV020000006">
    <property type="protein sequence ID" value="CAG9131068.1"/>
    <property type="molecule type" value="Genomic_DNA"/>
</dbReference>
<reference evidence="1" key="2">
    <citation type="submission" date="2020-09" db="EMBL/GenBank/DDBJ databases">
        <authorList>
            <person name="Kikuchi T."/>
        </authorList>
    </citation>
    <scope>NUCLEOTIDE SEQUENCE</scope>
    <source>
        <strain evidence="1">Ka4C1</strain>
    </source>
</reference>
<dbReference type="Proteomes" id="UP000095284">
    <property type="component" value="Unplaced"/>
</dbReference>
<evidence type="ECO:0000313" key="4">
    <source>
        <dbReference type="WBParaSite" id="BXY_0333300.1"/>
    </source>
</evidence>
<sequence length="82" mass="9335">MEGISSTVHYFRIMSRVTLSILVALFLIGFVAQEAAAQYYYGYPAYGYGYGYPYYGYYGYYGKREAGFGAEEKIQGPRPSFQ</sequence>
<evidence type="ECO:0000313" key="1">
    <source>
        <dbReference type="EMBL" id="CAD5234958.1"/>
    </source>
</evidence>
<dbReference type="EMBL" id="CAJFDI010000006">
    <property type="protein sequence ID" value="CAD5234958.1"/>
    <property type="molecule type" value="Genomic_DNA"/>
</dbReference>
<dbReference type="Pfam" id="PF04202">
    <property type="entry name" value="Mfp-3"/>
    <property type="match status" value="1"/>
</dbReference>